<dbReference type="InterPro" id="IPR033410">
    <property type="entry name" value="DUF5119"/>
</dbReference>
<protein>
    <submittedName>
        <fullName evidence="1">DUF5119 domain-containing protein</fullName>
    </submittedName>
</protein>
<organism evidence="1 2">
    <name type="scientific">Candidatus Bacteroides merdigallinarum</name>
    <dbReference type="NCBI Taxonomy" id="2838473"/>
    <lineage>
        <taxon>Bacteria</taxon>
        <taxon>Pseudomonadati</taxon>
        <taxon>Bacteroidota</taxon>
        <taxon>Bacteroidia</taxon>
        <taxon>Bacteroidales</taxon>
        <taxon>Bacteroidaceae</taxon>
        <taxon>Bacteroides</taxon>
    </lineage>
</organism>
<reference evidence="1" key="1">
    <citation type="journal article" date="2021" name="PeerJ">
        <title>Extensive microbial diversity within the chicken gut microbiome revealed by metagenomics and culture.</title>
        <authorList>
            <person name="Gilroy R."/>
            <person name="Ravi A."/>
            <person name="Getino M."/>
            <person name="Pursley I."/>
            <person name="Horton D.L."/>
            <person name="Alikhan N.F."/>
            <person name="Baker D."/>
            <person name="Gharbi K."/>
            <person name="Hall N."/>
            <person name="Watson M."/>
            <person name="Adriaenssens E.M."/>
            <person name="Foster-Nyarko E."/>
            <person name="Jarju S."/>
            <person name="Secka A."/>
            <person name="Antonio M."/>
            <person name="Oren A."/>
            <person name="Chaudhuri R.R."/>
            <person name="La Ragione R."/>
            <person name="Hildebrand F."/>
            <person name="Pallen M.J."/>
        </authorList>
    </citation>
    <scope>NUCLEOTIDE SEQUENCE</scope>
    <source>
        <strain evidence="1">ChiHjej9B8-1298</strain>
    </source>
</reference>
<dbReference type="Proteomes" id="UP000824028">
    <property type="component" value="Unassembled WGS sequence"/>
</dbReference>
<dbReference type="EMBL" id="DXBX01000032">
    <property type="protein sequence ID" value="HIZ32802.1"/>
    <property type="molecule type" value="Genomic_DNA"/>
</dbReference>
<proteinExistence type="predicted"/>
<sequence length="304" mass="33342">MDSLLSATACEHKELCYDHPYTATLHVEFDWQQAPDATPSLMEVYFFPQSGGQPQRFAFHHTGGEVDLLPGTYDALCLNTGGSANRYRGTDTWSTFEVYTRDASLLEGMDVLVTAEPPRPSGTEGQSGGLEPDSLWTACREELTVDVSAGKQTLVFTPRQVHTNFTFRITGAENLTHVKAISGSLSGLSRGYFVGTETYNEETVCVPFAARHDNSSEVTGSFRGFCPDRTASGLPHKFVIYILLDDGSSWYYTYDVTDQVNHAPDPRNIHLELDGLPLPAPVTDEGGMNAGVDGWDNVEVDLPM</sequence>
<gene>
    <name evidence="1" type="ORF">H9814_04540</name>
</gene>
<dbReference type="AlphaFoldDB" id="A0A9D2E8J7"/>
<accession>A0A9D2E8J7</accession>
<dbReference type="Pfam" id="PF17145">
    <property type="entry name" value="DUF5119"/>
    <property type="match status" value="1"/>
</dbReference>
<name>A0A9D2E8J7_9BACE</name>
<evidence type="ECO:0000313" key="2">
    <source>
        <dbReference type="Proteomes" id="UP000824028"/>
    </source>
</evidence>
<comment type="caution">
    <text evidence="1">The sequence shown here is derived from an EMBL/GenBank/DDBJ whole genome shotgun (WGS) entry which is preliminary data.</text>
</comment>
<evidence type="ECO:0000313" key="1">
    <source>
        <dbReference type="EMBL" id="HIZ32802.1"/>
    </source>
</evidence>
<reference evidence="1" key="2">
    <citation type="submission" date="2021-04" db="EMBL/GenBank/DDBJ databases">
        <authorList>
            <person name="Gilroy R."/>
        </authorList>
    </citation>
    <scope>NUCLEOTIDE SEQUENCE</scope>
    <source>
        <strain evidence="1">ChiHjej9B8-1298</strain>
    </source>
</reference>